<comment type="caution">
    <text evidence="2">The sequence shown here is derived from an EMBL/GenBank/DDBJ whole genome shotgun (WGS) entry which is preliminary data.</text>
</comment>
<keyword evidence="1" id="KW-1133">Transmembrane helix</keyword>
<dbReference type="EMBL" id="PZJH01000002">
    <property type="protein sequence ID" value="RAK45077.1"/>
    <property type="molecule type" value="Genomic_DNA"/>
</dbReference>
<proteinExistence type="predicted"/>
<reference evidence="2 3" key="1">
    <citation type="journal article" date="2018" name="Front. Microbiol.">
        <title>Description and Comparative Genomics of Macrococcus caseolyticus subsp. hominis subsp. nov., Macrococcus goetzii sp. nov., Macrococcus epidermidis sp. nov., and Macrococcus bohemicus sp. nov., Novel Macrococci From Human Clinical Material With Virulence Potential and Suspected Uptake of Foreign DNA by Natural Transformation.</title>
        <authorList>
            <person name="Maslanova I."/>
            <person name="Wertheimer Z."/>
            <person name="Sedlacek I."/>
            <person name="Svec P."/>
            <person name="Indrakova A."/>
            <person name="Kovarovic V."/>
            <person name="Schumann P."/>
            <person name="Sproer C."/>
            <person name="Kralova S."/>
            <person name="Sedo O."/>
            <person name="Kristofova L."/>
            <person name="Vrbovska V."/>
            <person name="Fuzik T."/>
            <person name="Petras P."/>
            <person name="Zdrahal Z."/>
            <person name="Ruzickova V."/>
            <person name="Doskar J."/>
            <person name="Pantucek R."/>
        </authorList>
    </citation>
    <scope>NUCLEOTIDE SEQUENCE [LARGE SCALE GENOMIC DNA]</scope>
    <source>
        <strain evidence="2 3">01/688</strain>
    </source>
</reference>
<evidence type="ECO:0000313" key="3">
    <source>
        <dbReference type="Proteomes" id="UP000249808"/>
    </source>
</evidence>
<keyword evidence="1" id="KW-0472">Membrane</keyword>
<evidence type="ECO:0000313" key="2">
    <source>
        <dbReference type="EMBL" id="RAK45077.1"/>
    </source>
</evidence>
<accession>A0A327ZSG7</accession>
<dbReference type="AlphaFoldDB" id="A0A327ZSG7"/>
<gene>
    <name evidence="2" type="ORF">BHU61_07125</name>
</gene>
<protein>
    <submittedName>
        <fullName evidence="2">Uncharacterized protein</fullName>
    </submittedName>
</protein>
<evidence type="ECO:0000256" key="1">
    <source>
        <dbReference type="SAM" id="Phobius"/>
    </source>
</evidence>
<sequence length="160" mass="18832">MKKFVTMIIVLILSVIIALWLYNYCTTPDNDLSEERLGDIKIGENYEEKHKDFVKDSRIQLEGRTFYRSVKHRGLIIRKDNKNNHITAVSLFKNPAVKTSRDITIDSTKQDVIDAYGDTYKKSLLPKQQTQFHYKDKEHHIGMKFVLRNDLVKRIEIFAE</sequence>
<organism evidence="2 3">
    <name type="scientific">Macrococcus epidermidis</name>
    <dbReference type="NCBI Taxonomy" id="1902580"/>
    <lineage>
        <taxon>Bacteria</taxon>
        <taxon>Bacillati</taxon>
        <taxon>Bacillota</taxon>
        <taxon>Bacilli</taxon>
        <taxon>Bacillales</taxon>
        <taxon>Staphylococcaceae</taxon>
        <taxon>Macrococcus</taxon>
    </lineage>
</organism>
<keyword evidence="1" id="KW-0812">Transmembrane</keyword>
<name>A0A327ZSG7_9STAP</name>
<dbReference type="Proteomes" id="UP000249808">
    <property type="component" value="Unassembled WGS sequence"/>
</dbReference>
<dbReference type="RefSeq" id="WP_111715742.1">
    <property type="nucleotide sequence ID" value="NZ_JBHSSR010000004.1"/>
</dbReference>
<keyword evidence="3" id="KW-1185">Reference proteome</keyword>
<feature type="transmembrane region" description="Helical" evidence="1">
    <location>
        <begin position="5"/>
        <end position="22"/>
    </location>
</feature>